<keyword evidence="4" id="KW-1133">Transmembrane helix</keyword>
<dbReference type="SMART" id="SM00342">
    <property type="entry name" value="HTH_ARAC"/>
    <property type="match status" value="1"/>
</dbReference>
<reference evidence="6 7" key="1">
    <citation type="submission" date="2020-08" db="EMBL/GenBank/DDBJ databases">
        <title>Cohnella phylogeny.</title>
        <authorList>
            <person name="Dunlap C."/>
        </authorList>
    </citation>
    <scope>NUCLEOTIDE SEQUENCE [LARGE SCALE GENOMIC DNA]</scope>
    <source>
        <strain evidence="6 7">DSM 25241</strain>
    </source>
</reference>
<keyword evidence="7" id="KW-1185">Reference proteome</keyword>
<keyword evidence="4" id="KW-0812">Transmembrane</keyword>
<evidence type="ECO:0000256" key="4">
    <source>
        <dbReference type="SAM" id="Phobius"/>
    </source>
</evidence>
<keyword evidence="2" id="KW-0238">DNA-binding</keyword>
<dbReference type="AlphaFoldDB" id="A0A841SSY8"/>
<dbReference type="Pfam" id="PF17853">
    <property type="entry name" value="GGDEF_2"/>
    <property type="match status" value="1"/>
</dbReference>
<evidence type="ECO:0000256" key="2">
    <source>
        <dbReference type="ARBA" id="ARBA00023125"/>
    </source>
</evidence>
<protein>
    <submittedName>
        <fullName evidence="6">AraC family transcriptional regulator</fullName>
    </submittedName>
</protein>
<evidence type="ECO:0000313" key="6">
    <source>
        <dbReference type="EMBL" id="MBB6635054.1"/>
    </source>
</evidence>
<feature type="transmembrane region" description="Helical" evidence="4">
    <location>
        <begin position="297"/>
        <end position="324"/>
    </location>
</feature>
<dbReference type="GO" id="GO:0043565">
    <property type="term" value="F:sequence-specific DNA binding"/>
    <property type="evidence" value="ECO:0007669"/>
    <property type="project" value="InterPro"/>
</dbReference>
<dbReference type="GO" id="GO:0003700">
    <property type="term" value="F:DNA-binding transcription factor activity"/>
    <property type="evidence" value="ECO:0007669"/>
    <property type="project" value="InterPro"/>
</dbReference>
<dbReference type="PANTHER" id="PTHR43280">
    <property type="entry name" value="ARAC-FAMILY TRANSCRIPTIONAL REGULATOR"/>
    <property type="match status" value="1"/>
</dbReference>
<dbReference type="Proteomes" id="UP000535838">
    <property type="component" value="Unassembled WGS sequence"/>
</dbReference>
<accession>A0A841SSY8</accession>
<organism evidence="6 7">
    <name type="scientific">Cohnella thailandensis</name>
    <dbReference type="NCBI Taxonomy" id="557557"/>
    <lineage>
        <taxon>Bacteria</taxon>
        <taxon>Bacillati</taxon>
        <taxon>Bacillota</taxon>
        <taxon>Bacilli</taxon>
        <taxon>Bacillales</taxon>
        <taxon>Paenibacillaceae</taxon>
        <taxon>Cohnella</taxon>
    </lineage>
</organism>
<name>A0A841SSY8_9BACL</name>
<dbReference type="EMBL" id="JACJVQ010000008">
    <property type="protein sequence ID" value="MBB6635054.1"/>
    <property type="molecule type" value="Genomic_DNA"/>
</dbReference>
<keyword evidence="4" id="KW-0472">Membrane</keyword>
<dbReference type="InterPro" id="IPR009057">
    <property type="entry name" value="Homeodomain-like_sf"/>
</dbReference>
<dbReference type="InterPro" id="IPR018060">
    <property type="entry name" value="HTH_AraC"/>
</dbReference>
<evidence type="ECO:0000313" key="7">
    <source>
        <dbReference type="Proteomes" id="UP000535838"/>
    </source>
</evidence>
<dbReference type="PANTHER" id="PTHR43280:SF28">
    <property type="entry name" value="HTH-TYPE TRANSCRIPTIONAL ACTIVATOR RHAS"/>
    <property type="match status" value="1"/>
</dbReference>
<dbReference type="Gene3D" id="1.10.10.60">
    <property type="entry name" value="Homeodomain-like"/>
    <property type="match status" value="2"/>
</dbReference>
<proteinExistence type="predicted"/>
<feature type="domain" description="HTH araC/xylS-type" evidence="5">
    <location>
        <begin position="674"/>
        <end position="771"/>
    </location>
</feature>
<dbReference type="SUPFAM" id="SSF46689">
    <property type="entry name" value="Homeodomain-like"/>
    <property type="match status" value="2"/>
</dbReference>
<gene>
    <name evidence="6" type="ORF">H7B67_13110</name>
</gene>
<evidence type="ECO:0000259" key="5">
    <source>
        <dbReference type="PROSITE" id="PS01124"/>
    </source>
</evidence>
<keyword evidence="1" id="KW-0805">Transcription regulation</keyword>
<evidence type="ECO:0000256" key="1">
    <source>
        <dbReference type="ARBA" id="ARBA00023015"/>
    </source>
</evidence>
<sequence>MNFIRKYGNHKKRRMFNRIFLTSFSIAVSVLLILGLFSNAYTTRVVRDQANKADTIYLKQVSNTIDRQLYDIQINVMSLLDTPYFSREYRNDLDEAPDAVEIANKVLPMLNAFLVNNKYLDDLSLYIKGVGLISPNQGLNRPDMIPDLELLELQMRGKTQSKWYDGVFSYRVAYGTRSGVTLLNKFPYASNSEPIGLMIATINPRSIKDSIVASEIYDGQFMTILSESGNRIATTSAVSFPKEFDLQLRDDSRVRDQFEYVYDRTEYFVSAYHSAYTHWTYFDIIPVKELNQEARGILVMTLSIIAVLLLLAAVAALLGSVWSYRPFKRLLGLMRREESGVVESDDIGYALTRWEEVENKTKELKMTTKELEDRLTRHAPMLRETVTLQLLQGHLNHYDAEQLEELLKRYELKLMNSTCVLTATFDRSEHGVSKFQHTDKDLILFAMKNIVNELLETGPYNGIAAHLPNDTLAVLIWLSEPEENNELRLSDMEQAAEQLRAICENYLRLPVTVGLGGIAKQASEVPVLYERAIAALEARIIYGRNQVLYDADPSGYSGRYPIELESRYESALKLGSKEDAVRMLIDFSNYVKANVVSADGVQTFYNQWLAATLRTAYALQIDVTGLLEGHEPYTIIQSRSSIEDLNEWFIKHYIQPITDNVLQLNQRDYSEMVDQAISFIRREYARDISLEECAEYCQVSKAHLTRYFRKITGMSFLEYVTKHRIEQSKDLLLNTDLPISTISEMIGYQRINFMRVFKKTEGMTPGQYRESRQRSV</sequence>
<dbReference type="PROSITE" id="PS00041">
    <property type="entry name" value="HTH_ARAC_FAMILY_1"/>
    <property type="match status" value="1"/>
</dbReference>
<keyword evidence="3" id="KW-0804">Transcription</keyword>
<dbReference type="PROSITE" id="PS01124">
    <property type="entry name" value="HTH_ARAC_FAMILY_2"/>
    <property type="match status" value="1"/>
</dbReference>
<dbReference type="RefSeq" id="WP_185120266.1">
    <property type="nucleotide sequence ID" value="NZ_JACJVQ010000008.1"/>
</dbReference>
<dbReference type="InterPro" id="IPR041522">
    <property type="entry name" value="CdaR_GGDEF"/>
</dbReference>
<evidence type="ECO:0000256" key="3">
    <source>
        <dbReference type="ARBA" id="ARBA00023163"/>
    </source>
</evidence>
<comment type="caution">
    <text evidence="6">The sequence shown here is derived from an EMBL/GenBank/DDBJ whole genome shotgun (WGS) entry which is preliminary data.</text>
</comment>
<dbReference type="Pfam" id="PF12833">
    <property type="entry name" value="HTH_18"/>
    <property type="match status" value="1"/>
</dbReference>
<dbReference type="InterPro" id="IPR018062">
    <property type="entry name" value="HTH_AraC-typ_CS"/>
</dbReference>